<gene>
    <name evidence="1" type="ORF">S03H2_10067</name>
</gene>
<dbReference type="AlphaFoldDB" id="X1G553"/>
<feature type="non-terminal residue" evidence="1">
    <location>
        <position position="138"/>
    </location>
</feature>
<dbReference type="EMBL" id="BARU01005200">
    <property type="protein sequence ID" value="GAH28158.1"/>
    <property type="molecule type" value="Genomic_DNA"/>
</dbReference>
<reference evidence="1" key="1">
    <citation type="journal article" date="2014" name="Front. Microbiol.">
        <title>High frequency of phylogenetically diverse reductive dehalogenase-homologous genes in deep subseafloor sedimentary metagenomes.</title>
        <authorList>
            <person name="Kawai M."/>
            <person name="Futagami T."/>
            <person name="Toyoda A."/>
            <person name="Takaki Y."/>
            <person name="Nishi S."/>
            <person name="Hori S."/>
            <person name="Arai W."/>
            <person name="Tsubouchi T."/>
            <person name="Morono Y."/>
            <person name="Uchiyama I."/>
            <person name="Ito T."/>
            <person name="Fujiyama A."/>
            <person name="Inagaki F."/>
            <person name="Takami H."/>
        </authorList>
    </citation>
    <scope>NUCLEOTIDE SEQUENCE</scope>
    <source>
        <strain evidence="1">Expedition CK06-06</strain>
    </source>
</reference>
<protein>
    <submittedName>
        <fullName evidence="1">Uncharacterized protein</fullName>
    </submittedName>
</protein>
<accession>X1G553</accession>
<comment type="caution">
    <text evidence="1">The sequence shown here is derived from an EMBL/GenBank/DDBJ whole genome shotgun (WGS) entry which is preliminary data.</text>
</comment>
<sequence length="138" mass="15648">MANIKLKAKILVFFILCVNICAFSPIISKNSIQTDQSTQYPQASWVYHYDYVDIHDDDHWFDNYGSTVNFANMAGGSGYCTINSEWTGSAHSVAQTYAWTTSGSLLYDWDEVILRIDVSNTPTDFDLLVGHELIPFFE</sequence>
<name>X1G553_9ZZZZ</name>
<proteinExistence type="predicted"/>
<evidence type="ECO:0000313" key="1">
    <source>
        <dbReference type="EMBL" id="GAH28158.1"/>
    </source>
</evidence>
<organism evidence="1">
    <name type="scientific">marine sediment metagenome</name>
    <dbReference type="NCBI Taxonomy" id="412755"/>
    <lineage>
        <taxon>unclassified sequences</taxon>
        <taxon>metagenomes</taxon>
        <taxon>ecological metagenomes</taxon>
    </lineage>
</organism>